<organism evidence="1 2">
    <name type="scientific">Paenalkalicoccus suaedae</name>
    <dbReference type="NCBI Taxonomy" id="2592382"/>
    <lineage>
        <taxon>Bacteria</taxon>
        <taxon>Bacillati</taxon>
        <taxon>Bacillota</taxon>
        <taxon>Bacilli</taxon>
        <taxon>Bacillales</taxon>
        <taxon>Bacillaceae</taxon>
        <taxon>Paenalkalicoccus</taxon>
    </lineage>
</organism>
<gene>
    <name evidence="1" type="ORF">FLK61_29975</name>
</gene>
<dbReference type="KEGG" id="psua:FLK61_29975"/>
<dbReference type="Proteomes" id="UP000318138">
    <property type="component" value="Chromosome"/>
</dbReference>
<proteinExistence type="predicted"/>
<dbReference type="EMBL" id="CP041372">
    <property type="protein sequence ID" value="QKS70953.1"/>
    <property type="molecule type" value="Genomic_DNA"/>
</dbReference>
<dbReference type="Pfam" id="PF09548">
    <property type="entry name" value="Spore_III_AB"/>
    <property type="match status" value="1"/>
</dbReference>
<sequence>MSTLIGASLIMLTCSVIGLEFAKRLDKRCILLEDWLFILSYMTAEISYNQKPILHICEELAKKTKEVNASFFFKLSRNLQQCKHELFAELWEKELIAWGKKTDLKEKDLYILLQIGRYLGKYDRVNHDKHAELMKDSVKERLTNAYTEKEKYATVYRSFGVLGGMMVILLLL</sequence>
<evidence type="ECO:0000313" key="2">
    <source>
        <dbReference type="Proteomes" id="UP000318138"/>
    </source>
</evidence>
<dbReference type="AlphaFoldDB" id="A0A859FC89"/>
<reference evidence="2" key="1">
    <citation type="submission" date="2019-07" db="EMBL/GenBank/DDBJ databases">
        <title>Bacillus alkalisoli sp. nov. isolated from saline soil.</title>
        <authorList>
            <person name="Sun J.-Q."/>
            <person name="Xu L."/>
        </authorList>
    </citation>
    <scope>NUCLEOTIDE SEQUENCE [LARGE SCALE GENOMIC DNA]</scope>
    <source>
        <strain evidence="2">M4U3P1</strain>
    </source>
</reference>
<accession>A0A859FC89</accession>
<protein>
    <submittedName>
        <fullName evidence="1">Stage III sporulation protein AB</fullName>
    </submittedName>
</protein>
<dbReference type="RefSeq" id="WP_176008990.1">
    <property type="nucleotide sequence ID" value="NZ_CP041372.2"/>
</dbReference>
<dbReference type="PIRSF" id="PIRSF021435">
    <property type="entry name" value="SpoIIIAB"/>
    <property type="match status" value="1"/>
</dbReference>
<evidence type="ECO:0000313" key="1">
    <source>
        <dbReference type="EMBL" id="QKS70953.1"/>
    </source>
</evidence>
<dbReference type="InterPro" id="IPR014198">
    <property type="entry name" value="Spore_III_AB"/>
</dbReference>
<name>A0A859FC89_9BACI</name>
<keyword evidence="2" id="KW-1185">Reference proteome</keyword>